<sequence length="144" mass="16035">MKKLSIFFVSVLALGLTTVSCSSDDDKASIEGKWEASQEGTIVDGKEIMAPIVNEGGCSKGFLEIQAGGKVIDHYSEYSNSKCEDYNDNGTWTRTDNKITFKYGTDSGDTGEILVLDKNTLKIKYTYTYNNEVSEIYIIELKRK</sequence>
<feature type="domain" description="Lipocalin-like" evidence="2">
    <location>
        <begin position="30"/>
        <end position="123"/>
    </location>
</feature>
<keyword evidence="4" id="KW-1185">Reference proteome</keyword>
<accession>A0ABS1K849</accession>
<name>A0ABS1K849_9FLAO</name>
<comment type="caution">
    <text evidence="3">The sequence shown here is derived from an EMBL/GenBank/DDBJ whole genome shotgun (WGS) entry which is preliminary data.</text>
</comment>
<gene>
    <name evidence="3" type="ORF">JI750_02085</name>
</gene>
<evidence type="ECO:0000313" key="4">
    <source>
        <dbReference type="Proteomes" id="UP000603728"/>
    </source>
</evidence>
<evidence type="ECO:0000259" key="2">
    <source>
        <dbReference type="Pfam" id="PF13648"/>
    </source>
</evidence>
<dbReference type="Pfam" id="PF13648">
    <property type="entry name" value="Lipocalin_4"/>
    <property type="match status" value="1"/>
</dbReference>
<dbReference type="RefSeq" id="WP_201998638.1">
    <property type="nucleotide sequence ID" value="NZ_JAERSF010000001.1"/>
</dbReference>
<proteinExistence type="predicted"/>
<evidence type="ECO:0000313" key="3">
    <source>
        <dbReference type="EMBL" id="MBL0735656.1"/>
    </source>
</evidence>
<dbReference type="PROSITE" id="PS51257">
    <property type="entry name" value="PROKAR_LIPOPROTEIN"/>
    <property type="match status" value="1"/>
</dbReference>
<dbReference type="Proteomes" id="UP000603728">
    <property type="component" value="Unassembled WGS sequence"/>
</dbReference>
<protein>
    <submittedName>
        <fullName evidence="3">Lipocalin family protein</fullName>
    </submittedName>
</protein>
<feature type="signal peptide" evidence="1">
    <location>
        <begin position="1"/>
        <end position="22"/>
    </location>
</feature>
<dbReference type="InterPro" id="IPR024311">
    <property type="entry name" value="Lipocalin-like"/>
</dbReference>
<evidence type="ECO:0000256" key="1">
    <source>
        <dbReference type="SAM" id="SignalP"/>
    </source>
</evidence>
<reference evidence="3 4" key="1">
    <citation type="submission" date="2021-01" db="EMBL/GenBank/DDBJ databases">
        <title>Genome seq and assembly of Flavobacterium sp. GN10.</title>
        <authorList>
            <person name="Chhetri G."/>
        </authorList>
    </citation>
    <scope>NUCLEOTIDE SEQUENCE [LARGE SCALE GENOMIC DNA]</scope>
    <source>
        <strain evidence="3 4">GN10</strain>
    </source>
</reference>
<dbReference type="EMBL" id="JAERSF010000001">
    <property type="protein sequence ID" value="MBL0735656.1"/>
    <property type="molecule type" value="Genomic_DNA"/>
</dbReference>
<organism evidence="3 4">
    <name type="scientific">Flavobacterium tagetis</name>
    <dbReference type="NCBI Taxonomy" id="2801336"/>
    <lineage>
        <taxon>Bacteria</taxon>
        <taxon>Pseudomonadati</taxon>
        <taxon>Bacteroidota</taxon>
        <taxon>Flavobacteriia</taxon>
        <taxon>Flavobacteriales</taxon>
        <taxon>Flavobacteriaceae</taxon>
        <taxon>Flavobacterium</taxon>
    </lineage>
</organism>
<feature type="chain" id="PRO_5045991402" evidence="1">
    <location>
        <begin position="23"/>
        <end position="144"/>
    </location>
</feature>
<keyword evidence="1" id="KW-0732">Signal</keyword>